<name>A0A8E2DI66_9APHY</name>
<gene>
    <name evidence="2" type="ORF">OBBRIDRAFT_47489</name>
</gene>
<evidence type="ECO:0000313" key="3">
    <source>
        <dbReference type="Proteomes" id="UP000250043"/>
    </source>
</evidence>
<reference evidence="2 3" key="1">
    <citation type="submission" date="2016-07" db="EMBL/GenBank/DDBJ databases">
        <title>Draft genome of the white-rot fungus Obba rivulosa 3A-2.</title>
        <authorList>
            <consortium name="DOE Joint Genome Institute"/>
            <person name="Miettinen O."/>
            <person name="Riley R."/>
            <person name="Acob R."/>
            <person name="Barry K."/>
            <person name="Cullen D."/>
            <person name="De Vries R."/>
            <person name="Hainaut M."/>
            <person name="Hatakka A."/>
            <person name="Henrissat B."/>
            <person name="Hilden K."/>
            <person name="Kuo R."/>
            <person name="Labutti K."/>
            <person name="Lipzen A."/>
            <person name="Makela M.R."/>
            <person name="Sandor L."/>
            <person name="Spatafora J.W."/>
            <person name="Grigoriev I.V."/>
            <person name="Hibbett D.S."/>
        </authorList>
    </citation>
    <scope>NUCLEOTIDE SEQUENCE [LARGE SCALE GENOMIC DNA]</scope>
    <source>
        <strain evidence="2 3">3A-2</strain>
    </source>
</reference>
<evidence type="ECO:0000256" key="1">
    <source>
        <dbReference type="SAM" id="MobiDB-lite"/>
    </source>
</evidence>
<proteinExistence type="predicted"/>
<organism evidence="2 3">
    <name type="scientific">Obba rivulosa</name>
    <dbReference type="NCBI Taxonomy" id="1052685"/>
    <lineage>
        <taxon>Eukaryota</taxon>
        <taxon>Fungi</taxon>
        <taxon>Dikarya</taxon>
        <taxon>Basidiomycota</taxon>
        <taxon>Agaricomycotina</taxon>
        <taxon>Agaricomycetes</taxon>
        <taxon>Polyporales</taxon>
        <taxon>Gelatoporiaceae</taxon>
        <taxon>Obba</taxon>
    </lineage>
</organism>
<feature type="region of interest" description="Disordered" evidence="1">
    <location>
        <begin position="103"/>
        <end position="122"/>
    </location>
</feature>
<accession>A0A8E2DI66</accession>
<keyword evidence="3" id="KW-1185">Reference proteome</keyword>
<protein>
    <submittedName>
        <fullName evidence="2">Uncharacterized protein</fullName>
    </submittedName>
</protein>
<dbReference type="AlphaFoldDB" id="A0A8E2DI66"/>
<dbReference type="EMBL" id="KV722438">
    <property type="protein sequence ID" value="OCH88990.1"/>
    <property type="molecule type" value="Genomic_DNA"/>
</dbReference>
<sequence>MGRPQAPGAVCPLSDSLGNSLFHMRRPRLPHLNGPMMVYGFRSPRAFRLSDRTRQPNLALLSHSRWSCLPHACVCELGCAGRSATPVDGSCAWQSSMTSDAHSDLLSGIGRPQRGVTSCGGRTRRHSVRGVCHTGEAPPWRNQRVLISELLQPT</sequence>
<evidence type="ECO:0000313" key="2">
    <source>
        <dbReference type="EMBL" id="OCH88990.1"/>
    </source>
</evidence>
<dbReference type="Proteomes" id="UP000250043">
    <property type="component" value="Unassembled WGS sequence"/>
</dbReference>